<dbReference type="eggNOG" id="ENOG502SWAJ">
    <property type="taxonomic scope" value="Eukaryota"/>
</dbReference>
<dbReference type="Proteomes" id="UP000006039">
    <property type="component" value="Unassembled WGS sequence"/>
</dbReference>
<keyword evidence="4" id="KW-1185">Reference proteome</keyword>
<dbReference type="OrthoDB" id="5185064at2759"/>
<evidence type="ECO:0000259" key="1">
    <source>
        <dbReference type="Pfam" id="PF13454"/>
    </source>
</evidence>
<reference evidence="2" key="3">
    <citation type="submission" date="2010-09" db="EMBL/GenBank/DDBJ databases">
        <title>Annotation of Gaeumannomyces graminis var. tritici R3-111a-1.</title>
        <authorList>
            <consortium name="The Broad Institute Genome Sequencing Platform"/>
            <person name="Ma L.-J."/>
            <person name="Dead R."/>
            <person name="Young S.K."/>
            <person name="Zeng Q."/>
            <person name="Gargeya S."/>
            <person name="Fitzgerald M."/>
            <person name="Haas B."/>
            <person name="Abouelleil A."/>
            <person name="Alvarado L."/>
            <person name="Arachchi H.M."/>
            <person name="Berlin A."/>
            <person name="Brown A."/>
            <person name="Chapman S.B."/>
            <person name="Chen Z."/>
            <person name="Dunbar C."/>
            <person name="Freedman E."/>
            <person name="Gearin G."/>
            <person name="Gellesch M."/>
            <person name="Goldberg J."/>
            <person name="Griggs A."/>
            <person name="Gujja S."/>
            <person name="Heiman D."/>
            <person name="Howarth C."/>
            <person name="Larson L."/>
            <person name="Lui A."/>
            <person name="MacDonald P.J.P."/>
            <person name="Mehta T."/>
            <person name="Montmayeur A."/>
            <person name="Murphy C."/>
            <person name="Neiman D."/>
            <person name="Pearson M."/>
            <person name="Priest M."/>
            <person name="Roberts A."/>
            <person name="Saif S."/>
            <person name="Shea T."/>
            <person name="Shenoy N."/>
            <person name="Sisk P."/>
            <person name="Stolte C."/>
            <person name="Sykes S."/>
            <person name="Yandava C."/>
            <person name="Wortman J."/>
            <person name="Nusbaum C."/>
            <person name="Birren B."/>
        </authorList>
    </citation>
    <scope>NUCLEOTIDE SEQUENCE</scope>
    <source>
        <strain evidence="2">R3-111a-1</strain>
    </source>
</reference>
<dbReference type="InterPro" id="IPR052189">
    <property type="entry name" value="L-asp_N-monooxygenase_NS-form"/>
</dbReference>
<protein>
    <recommendedName>
        <fullName evidence="1">FAD-dependent urate hydroxylase HpyO/Asp monooxygenase CreE-like FAD/NAD(P)-binding domain-containing protein</fullName>
    </recommendedName>
</protein>
<reference evidence="3" key="4">
    <citation type="journal article" date="2015" name="G3 (Bethesda)">
        <title>Genome sequences of three phytopathogenic species of the Magnaporthaceae family of fungi.</title>
        <authorList>
            <person name="Okagaki L.H."/>
            <person name="Nunes C.C."/>
            <person name="Sailsbery J."/>
            <person name="Clay B."/>
            <person name="Brown D."/>
            <person name="John T."/>
            <person name="Oh Y."/>
            <person name="Young N."/>
            <person name="Fitzgerald M."/>
            <person name="Haas B.J."/>
            <person name="Zeng Q."/>
            <person name="Young S."/>
            <person name="Adiconis X."/>
            <person name="Fan L."/>
            <person name="Levin J.Z."/>
            <person name="Mitchell T.K."/>
            <person name="Okubara P.A."/>
            <person name="Farman M.L."/>
            <person name="Kohn L.M."/>
            <person name="Birren B."/>
            <person name="Ma L.-J."/>
            <person name="Dean R.A."/>
        </authorList>
    </citation>
    <scope>NUCLEOTIDE SEQUENCE</scope>
    <source>
        <strain evidence="3">R3-111a-1</strain>
    </source>
</reference>
<dbReference type="RefSeq" id="XP_009220248.1">
    <property type="nucleotide sequence ID" value="XM_009221984.1"/>
</dbReference>
<evidence type="ECO:0000313" key="4">
    <source>
        <dbReference type="Proteomes" id="UP000006039"/>
    </source>
</evidence>
<evidence type="ECO:0000313" key="3">
    <source>
        <dbReference type="EnsemblFungi" id="EJT79103"/>
    </source>
</evidence>
<dbReference type="PANTHER" id="PTHR40254">
    <property type="entry name" value="BLR0577 PROTEIN"/>
    <property type="match status" value="1"/>
</dbReference>
<reference evidence="3" key="5">
    <citation type="submission" date="2018-04" db="UniProtKB">
        <authorList>
            <consortium name="EnsemblFungi"/>
        </authorList>
    </citation>
    <scope>IDENTIFICATION</scope>
    <source>
        <strain evidence="3">R3-111a-1</strain>
    </source>
</reference>
<accession>J3NSE6</accession>
<dbReference type="VEuPathDB" id="FungiDB:GGTG_04192"/>
<dbReference type="AlphaFoldDB" id="J3NSE6"/>
<organism evidence="2">
    <name type="scientific">Gaeumannomyces tritici (strain R3-111a-1)</name>
    <name type="common">Wheat and barley take-all root rot fungus</name>
    <name type="synonym">Gaeumannomyces graminis var. tritici</name>
    <dbReference type="NCBI Taxonomy" id="644352"/>
    <lineage>
        <taxon>Eukaryota</taxon>
        <taxon>Fungi</taxon>
        <taxon>Dikarya</taxon>
        <taxon>Ascomycota</taxon>
        <taxon>Pezizomycotina</taxon>
        <taxon>Sordariomycetes</taxon>
        <taxon>Sordariomycetidae</taxon>
        <taxon>Magnaporthales</taxon>
        <taxon>Magnaporthaceae</taxon>
        <taxon>Gaeumannomyces</taxon>
    </lineage>
</organism>
<dbReference type="EnsemblFungi" id="EJT79103">
    <property type="protein sequence ID" value="EJT79103"/>
    <property type="gene ID" value="GGTG_04192"/>
</dbReference>
<reference evidence="4" key="1">
    <citation type="submission" date="2010-07" db="EMBL/GenBank/DDBJ databases">
        <title>The genome sequence of Gaeumannomyces graminis var. tritici strain R3-111a-1.</title>
        <authorList>
            <consortium name="The Broad Institute Genome Sequencing Platform"/>
            <person name="Ma L.-J."/>
            <person name="Dead R."/>
            <person name="Young S."/>
            <person name="Zeng Q."/>
            <person name="Koehrsen M."/>
            <person name="Alvarado L."/>
            <person name="Berlin A."/>
            <person name="Chapman S.B."/>
            <person name="Chen Z."/>
            <person name="Freedman E."/>
            <person name="Gellesch M."/>
            <person name="Goldberg J."/>
            <person name="Griggs A."/>
            <person name="Gujja S."/>
            <person name="Heilman E.R."/>
            <person name="Heiman D."/>
            <person name="Hepburn T."/>
            <person name="Howarth C."/>
            <person name="Jen D."/>
            <person name="Larson L."/>
            <person name="Mehta T."/>
            <person name="Neiman D."/>
            <person name="Pearson M."/>
            <person name="Roberts A."/>
            <person name="Saif S."/>
            <person name="Shea T."/>
            <person name="Shenoy N."/>
            <person name="Sisk P."/>
            <person name="Stolte C."/>
            <person name="Sykes S."/>
            <person name="Walk T."/>
            <person name="White J."/>
            <person name="Yandava C."/>
            <person name="Haas B."/>
            <person name="Nusbaum C."/>
            <person name="Birren B."/>
        </authorList>
    </citation>
    <scope>NUCLEOTIDE SEQUENCE [LARGE SCALE GENOMIC DNA]</scope>
    <source>
        <strain evidence="4">R3-111a-1</strain>
    </source>
</reference>
<evidence type="ECO:0000313" key="2">
    <source>
        <dbReference type="EMBL" id="EJT79103.1"/>
    </source>
</evidence>
<dbReference type="Pfam" id="PF13454">
    <property type="entry name" value="NAD_binding_9"/>
    <property type="match status" value="1"/>
</dbReference>
<feature type="domain" description="FAD-dependent urate hydroxylase HpyO/Asp monooxygenase CreE-like FAD/NAD(P)-binding" evidence="1">
    <location>
        <begin position="7"/>
        <end position="178"/>
    </location>
</feature>
<sequence>MVNTHIAIVGAGPRGTSCLERLCASAGAILKDKGTLTIHVIDPYPLGPGKVWRTDQPPRLLMNTVASQITLFTDESVNCVGPIHPGPSLHAWAAGESWLQLGPNDYPTRFAHGCYLEWVYGEVCKRAREETAIVKISEHRASAIQLETTSINSGKQRLTLSTNETLPNLSAVILAQGHVPRLLSNTAKLFADDVAANPGLRYFPPGNPADTDLGAIAPGDAVLLRGLGLVFFDYMVLLTSRRGGRFEPSDSGLTYHPSGKEPKIYASSTRGIPHHARGDNEKGAFGRHKSLFLTEEVIASFNQRAGGENAPKFKEEIWPLVAKEVKSVYYKALFEKKKADDHKNFWRGSGNFMEDGQRFQRDRQSFKDDSERFIRELGENDPNEAANLQRLGVPEPAWSWERLRKPQGDSIFTTTEEWNEWLLDYLKRDVKDAKEGNVRGPLKAALDVLRDIRNEVRLIVDHHGVNGVSYRDDIVQDFTPLSSFLSIGPPRRRIEEMAALMEAGILQVLGPEPALSLGEGAWPARSAKIPGHTVSIRTIIDAWVPPPNLTHTDDPLLRYMLEHGECRPHEIDGYKTGAVDITRSPYRIIDKQGDAHTRRFAVGVPTEGVHWVTTAGARPCVSSVNLMDNDAVARAALQQAAADLDALRQGLLRGARE</sequence>
<proteinExistence type="predicted"/>
<reference evidence="2" key="2">
    <citation type="submission" date="2010-07" db="EMBL/GenBank/DDBJ databases">
        <authorList>
            <consortium name="The Broad Institute Genome Sequencing Platform"/>
            <consortium name="Broad Institute Genome Sequencing Center for Infectious Disease"/>
            <person name="Ma L.-J."/>
            <person name="Dead R."/>
            <person name="Young S."/>
            <person name="Zeng Q."/>
            <person name="Koehrsen M."/>
            <person name="Alvarado L."/>
            <person name="Berlin A."/>
            <person name="Chapman S.B."/>
            <person name="Chen Z."/>
            <person name="Freedman E."/>
            <person name="Gellesch M."/>
            <person name="Goldberg J."/>
            <person name="Griggs A."/>
            <person name="Gujja S."/>
            <person name="Heilman E.R."/>
            <person name="Heiman D."/>
            <person name="Hepburn T."/>
            <person name="Howarth C."/>
            <person name="Jen D."/>
            <person name="Larson L."/>
            <person name="Mehta T."/>
            <person name="Neiman D."/>
            <person name="Pearson M."/>
            <person name="Roberts A."/>
            <person name="Saif S."/>
            <person name="Shea T."/>
            <person name="Shenoy N."/>
            <person name="Sisk P."/>
            <person name="Stolte C."/>
            <person name="Sykes S."/>
            <person name="Walk T."/>
            <person name="White J."/>
            <person name="Yandava C."/>
            <person name="Haas B."/>
            <person name="Nusbaum C."/>
            <person name="Birren B."/>
        </authorList>
    </citation>
    <scope>NUCLEOTIDE SEQUENCE</scope>
    <source>
        <strain evidence="2">R3-111a-1</strain>
    </source>
</reference>
<dbReference type="STRING" id="644352.J3NSE6"/>
<gene>
    <name evidence="3" type="primary">20344650</name>
    <name evidence="2" type="ORF">GGTG_04192</name>
</gene>
<dbReference type="PANTHER" id="PTHR40254:SF1">
    <property type="entry name" value="BLR0577 PROTEIN"/>
    <property type="match status" value="1"/>
</dbReference>
<name>J3NSE6_GAET3</name>
<dbReference type="GeneID" id="20344650"/>
<dbReference type="EMBL" id="GL385396">
    <property type="protein sequence ID" value="EJT79103.1"/>
    <property type="molecule type" value="Genomic_DNA"/>
</dbReference>
<dbReference type="InterPro" id="IPR038732">
    <property type="entry name" value="HpyO/CreE_NAD-binding"/>
</dbReference>
<dbReference type="HOGENOM" id="CLU_016297_0_0_1"/>